<evidence type="ECO:0000313" key="2">
    <source>
        <dbReference type="EMBL" id="SMD05135.1"/>
    </source>
</evidence>
<keyword evidence="1" id="KW-0472">Membrane</keyword>
<evidence type="ECO:0000256" key="1">
    <source>
        <dbReference type="SAM" id="Phobius"/>
    </source>
</evidence>
<dbReference type="OrthoDB" id="3472201at2"/>
<dbReference type="RefSeq" id="WP_143446454.1">
    <property type="nucleotide sequence ID" value="NZ_FWXV01000003.1"/>
</dbReference>
<organism evidence="2 3">
    <name type="scientific">Kibdelosporangium aridum</name>
    <dbReference type="NCBI Taxonomy" id="2030"/>
    <lineage>
        <taxon>Bacteria</taxon>
        <taxon>Bacillati</taxon>
        <taxon>Actinomycetota</taxon>
        <taxon>Actinomycetes</taxon>
        <taxon>Pseudonocardiales</taxon>
        <taxon>Pseudonocardiaceae</taxon>
        <taxon>Kibdelosporangium</taxon>
    </lineage>
</organism>
<evidence type="ECO:0000313" key="3">
    <source>
        <dbReference type="Proteomes" id="UP000192674"/>
    </source>
</evidence>
<keyword evidence="3" id="KW-1185">Reference proteome</keyword>
<feature type="transmembrane region" description="Helical" evidence="1">
    <location>
        <begin position="186"/>
        <end position="207"/>
    </location>
</feature>
<dbReference type="AlphaFoldDB" id="A0A1Y5XLL2"/>
<sequence length="215" mass="23367">MAVVALVASACGSEPSVSADDLFGEYLQSTSVKNDRFPTRGSSAEARRIALASRYTVDELQGELLRTFECDEVLDSWPLNKCELNNAVTAAARDFGGVYTLLLGRSVLVKYENGSLELMTLYVMQAPGTRVGIVDRTGRTYSDLEDFRATNELLTSDDTMLTLRDITSVPGKGEIVAVTGHTSPTWPWWLLGGIVVLAVVGAGFVVVQRRSTKRP</sequence>
<protein>
    <submittedName>
        <fullName evidence="2">Uncharacterized protein</fullName>
    </submittedName>
</protein>
<reference evidence="2 3" key="1">
    <citation type="submission" date="2017-04" db="EMBL/GenBank/DDBJ databases">
        <authorList>
            <person name="Afonso C.L."/>
            <person name="Miller P.J."/>
            <person name="Scott M.A."/>
            <person name="Spackman E."/>
            <person name="Goraichik I."/>
            <person name="Dimitrov K.M."/>
            <person name="Suarez D.L."/>
            <person name="Swayne D.E."/>
        </authorList>
    </citation>
    <scope>NUCLEOTIDE SEQUENCE [LARGE SCALE GENOMIC DNA]</scope>
    <source>
        <strain evidence="2 3">DSM 43828</strain>
    </source>
</reference>
<keyword evidence="1" id="KW-0812">Transmembrane</keyword>
<dbReference type="Proteomes" id="UP000192674">
    <property type="component" value="Unassembled WGS sequence"/>
</dbReference>
<name>A0A1Y5XLL2_KIBAR</name>
<gene>
    <name evidence="2" type="ORF">SAMN05661093_03916</name>
</gene>
<dbReference type="EMBL" id="FWXV01000003">
    <property type="protein sequence ID" value="SMD05135.1"/>
    <property type="molecule type" value="Genomic_DNA"/>
</dbReference>
<keyword evidence="1" id="KW-1133">Transmembrane helix</keyword>
<proteinExistence type="predicted"/>
<accession>A0A1Y5XLL2</accession>